<proteinExistence type="predicted"/>
<dbReference type="RefSeq" id="WP_106755965.1">
    <property type="nucleotide sequence ID" value="NZ_PXWF02000038.1"/>
</dbReference>
<feature type="chain" id="PRO_5015570620" evidence="2">
    <location>
        <begin position="19"/>
        <end position="166"/>
    </location>
</feature>
<reference evidence="3 4" key="1">
    <citation type="submission" date="2018-04" db="EMBL/GenBank/DDBJ databases">
        <title>Massilia violaceinigra sp. nov., a novel purple-pigmented bacterium isolated from Tianshan glacier, Xinjiang, China.</title>
        <authorList>
            <person name="Wang H."/>
        </authorList>
    </citation>
    <scope>NUCLEOTIDE SEQUENCE [LARGE SCALE GENOMIC DNA]</scope>
    <source>
        <strain evidence="3 4">B448-2</strain>
    </source>
</reference>
<feature type="transmembrane region" description="Helical" evidence="1">
    <location>
        <begin position="105"/>
        <end position="122"/>
    </location>
</feature>
<keyword evidence="1" id="KW-1133">Transmembrane helix</keyword>
<protein>
    <submittedName>
        <fullName evidence="3">HupE-UreJ family metal transporter</fullName>
    </submittedName>
</protein>
<keyword evidence="1" id="KW-0812">Transmembrane</keyword>
<feature type="transmembrane region" description="Helical" evidence="1">
    <location>
        <begin position="128"/>
        <end position="146"/>
    </location>
</feature>
<comment type="caution">
    <text evidence="3">The sequence shown here is derived from an EMBL/GenBank/DDBJ whole genome shotgun (WGS) entry which is preliminary data.</text>
</comment>
<dbReference type="OrthoDB" id="9808192at2"/>
<accession>A0A2U2I679</accession>
<gene>
    <name evidence="3" type="ORF">C7C56_002715</name>
</gene>
<dbReference type="AlphaFoldDB" id="A0A2U2I679"/>
<sequence length="166" mass="16387">MKKTLALVLCLVALPAAAHGGHAGASGLVAGLAHPFTGIDHLLAMLGVGIWSGRQKQRWTLPLCFLLMMALGALAQGAAVLSEPAVLASALLVGALLLAKVRLPAGAAIALVAGCALLHGQAHGSELPGLATAAGYLGSCALLLLAGRGLGGMRSGACPVPARAIR</sequence>
<organism evidence="3 4">
    <name type="scientific">Massilia glaciei</name>
    <dbReference type="NCBI Taxonomy" id="1524097"/>
    <lineage>
        <taxon>Bacteria</taxon>
        <taxon>Pseudomonadati</taxon>
        <taxon>Pseudomonadota</taxon>
        <taxon>Betaproteobacteria</taxon>
        <taxon>Burkholderiales</taxon>
        <taxon>Oxalobacteraceae</taxon>
        <taxon>Telluria group</taxon>
        <taxon>Massilia</taxon>
    </lineage>
</organism>
<feature type="signal peptide" evidence="2">
    <location>
        <begin position="1"/>
        <end position="18"/>
    </location>
</feature>
<feature type="transmembrane region" description="Helical" evidence="1">
    <location>
        <begin position="33"/>
        <end position="52"/>
    </location>
</feature>
<keyword evidence="4" id="KW-1185">Reference proteome</keyword>
<evidence type="ECO:0000313" key="4">
    <source>
        <dbReference type="Proteomes" id="UP000241421"/>
    </source>
</evidence>
<dbReference type="Pfam" id="PF04955">
    <property type="entry name" value="HupE_UreJ"/>
    <property type="match status" value="1"/>
</dbReference>
<feature type="transmembrane region" description="Helical" evidence="1">
    <location>
        <begin position="59"/>
        <end position="75"/>
    </location>
</feature>
<keyword evidence="2" id="KW-0732">Signal</keyword>
<evidence type="ECO:0000256" key="2">
    <source>
        <dbReference type="SAM" id="SignalP"/>
    </source>
</evidence>
<name>A0A2U2I679_9BURK</name>
<dbReference type="Proteomes" id="UP000241421">
    <property type="component" value="Unassembled WGS sequence"/>
</dbReference>
<dbReference type="PIRSF" id="PIRSF016919">
    <property type="entry name" value="HupE_UreJ"/>
    <property type="match status" value="1"/>
</dbReference>
<evidence type="ECO:0000313" key="3">
    <source>
        <dbReference type="EMBL" id="PWF55263.1"/>
    </source>
</evidence>
<dbReference type="InterPro" id="IPR007038">
    <property type="entry name" value="HupE_UreJ"/>
</dbReference>
<evidence type="ECO:0000256" key="1">
    <source>
        <dbReference type="SAM" id="Phobius"/>
    </source>
</evidence>
<dbReference type="EMBL" id="PXWF02000038">
    <property type="protein sequence ID" value="PWF55263.1"/>
    <property type="molecule type" value="Genomic_DNA"/>
</dbReference>
<keyword evidence="1" id="KW-0472">Membrane</keyword>